<protein>
    <submittedName>
        <fullName evidence="1">Uncharacterized protein</fullName>
    </submittedName>
</protein>
<reference evidence="1" key="1">
    <citation type="journal article" date="2020" name="Stud. Mycol.">
        <title>101 Dothideomycetes genomes: a test case for predicting lifestyles and emergence of pathogens.</title>
        <authorList>
            <person name="Haridas S."/>
            <person name="Albert R."/>
            <person name="Binder M."/>
            <person name="Bloem J."/>
            <person name="Labutti K."/>
            <person name="Salamov A."/>
            <person name="Andreopoulos B."/>
            <person name="Baker S."/>
            <person name="Barry K."/>
            <person name="Bills G."/>
            <person name="Bluhm B."/>
            <person name="Cannon C."/>
            <person name="Castanera R."/>
            <person name="Culley D."/>
            <person name="Daum C."/>
            <person name="Ezra D."/>
            <person name="Gonzalez J."/>
            <person name="Henrissat B."/>
            <person name="Kuo A."/>
            <person name="Liang C."/>
            <person name="Lipzen A."/>
            <person name="Lutzoni F."/>
            <person name="Magnuson J."/>
            <person name="Mondo S."/>
            <person name="Nolan M."/>
            <person name="Ohm R."/>
            <person name="Pangilinan J."/>
            <person name="Park H.-J."/>
            <person name="Ramirez L."/>
            <person name="Alfaro M."/>
            <person name="Sun H."/>
            <person name="Tritt A."/>
            <person name="Yoshinaga Y."/>
            <person name="Zwiers L.-H."/>
            <person name="Turgeon B."/>
            <person name="Goodwin S."/>
            <person name="Spatafora J."/>
            <person name="Crous P."/>
            <person name="Grigoriev I."/>
        </authorList>
    </citation>
    <scope>NUCLEOTIDE SEQUENCE</scope>
    <source>
        <strain evidence="1">ATCC 200398</strain>
    </source>
</reference>
<evidence type="ECO:0000313" key="1">
    <source>
        <dbReference type="EMBL" id="KAF2468880.1"/>
    </source>
</evidence>
<dbReference type="EMBL" id="MU003514">
    <property type="protein sequence ID" value="KAF2468880.1"/>
    <property type="molecule type" value="Genomic_DNA"/>
</dbReference>
<name>A0ACB6QQS3_9PLEO</name>
<dbReference type="Proteomes" id="UP000799755">
    <property type="component" value="Unassembled WGS sequence"/>
</dbReference>
<gene>
    <name evidence="1" type="ORF">BDR25DRAFT_304821</name>
</gene>
<sequence>MVLPRPTTLRASSIARFARIARHTRTAELQPWQRMLQRTGCRSYASAHGHGGTTKSDIPWAATAVVATAAGLYFVTTQDLGHGEEHGEHHGEKHEGHEEASEEKEEEEESSEDSKDSSEDGSKAEKPTKEESPDKSDKPDPRKEPKSSNETSGKQEGLSNTDTKHSTPVSENPDKSKKGEGVAETAKAKGTISTDRPPAENKEERGKGQ</sequence>
<organism evidence="1 2">
    <name type="scientific">Lindgomyces ingoldianus</name>
    <dbReference type="NCBI Taxonomy" id="673940"/>
    <lineage>
        <taxon>Eukaryota</taxon>
        <taxon>Fungi</taxon>
        <taxon>Dikarya</taxon>
        <taxon>Ascomycota</taxon>
        <taxon>Pezizomycotina</taxon>
        <taxon>Dothideomycetes</taxon>
        <taxon>Pleosporomycetidae</taxon>
        <taxon>Pleosporales</taxon>
        <taxon>Lindgomycetaceae</taxon>
        <taxon>Lindgomyces</taxon>
    </lineage>
</organism>
<accession>A0ACB6QQS3</accession>
<comment type="caution">
    <text evidence="1">The sequence shown here is derived from an EMBL/GenBank/DDBJ whole genome shotgun (WGS) entry which is preliminary data.</text>
</comment>
<proteinExistence type="predicted"/>
<evidence type="ECO:0000313" key="2">
    <source>
        <dbReference type="Proteomes" id="UP000799755"/>
    </source>
</evidence>
<keyword evidence="2" id="KW-1185">Reference proteome</keyword>